<comment type="caution">
    <text evidence="5">The sequence shown here is derived from an EMBL/GenBank/DDBJ whole genome shotgun (WGS) entry which is preliminary data.</text>
</comment>
<reference evidence="5 6" key="1">
    <citation type="submission" date="2019-06" db="EMBL/GenBank/DDBJ databases">
        <title>Genome of Methylobacterium sp. 17Sr1-39.</title>
        <authorList>
            <person name="Seo T."/>
        </authorList>
    </citation>
    <scope>NUCLEOTIDE SEQUENCE [LARGE SCALE GENOMIC DNA]</scope>
    <source>
        <strain evidence="5 6">17Sr1-39</strain>
    </source>
</reference>
<evidence type="ECO:0000256" key="2">
    <source>
        <dbReference type="ARBA" id="ARBA00022747"/>
    </source>
</evidence>
<dbReference type="Proteomes" id="UP000305267">
    <property type="component" value="Unassembled WGS sequence"/>
</dbReference>
<comment type="similarity">
    <text evidence="1">Belongs to the type-I restriction system S methylase family.</text>
</comment>
<evidence type="ECO:0000259" key="4">
    <source>
        <dbReference type="Pfam" id="PF01420"/>
    </source>
</evidence>
<dbReference type="GO" id="GO:0004519">
    <property type="term" value="F:endonuclease activity"/>
    <property type="evidence" value="ECO:0007669"/>
    <property type="project" value="UniProtKB-KW"/>
</dbReference>
<evidence type="ECO:0000313" key="5">
    <source>
        <dbReference type="EMBL" id="TNC09086.1"/>
    </source>
</evidence>
<keyword evidence="5" id="KW-0540">Nuclease</keyword>
<keyword evidence="3" id="KW-0238">DNA-binding</keyword>
<dbReference type="OrthoDB" id="164285at2"/>
<organism evidence="5 6">
    <name type="scientific">Methylobacterium terricola</name>
    <dbReference type="NCBI Taxonomy" id="2583531"/>
    <lineage>
        <taxon>Bacteria</taxon>
        <taxon>Pseudomonadati</taxon>
        <taxon>Pseudomonadota</taxon>
        <taxon>Alphaproteobacteria</taxon>
        <taxon>Hyphomicrobiales</taxon>
        <taxon>Methylobacteriaceae</taxon>
        <taxon>Methylobacterium</taxon>
    </lineage>
</organism>
<dbReference type="CDD" id="cd17253">
    <property type="entry name" value="RMtype1_S_Eco933I-TRD2-CR2_like"/>
    <property type="match status" value="1"/>
</dbReference>
<dbReference type="PANTHER" id="PTHR43140:SF1">
    <property type="entry name" value="TYPE I RESTRICTION ENZYME ECOKI SPECIFICITY SUBUNIT"/>
    <property type="match status" value="1"/>
</dbReference>
<dbReference type="Gene3D" id="3.90.220.20">
    <property type="entry name" value="DNA methylase specificity domains"/>
    <property type="match status" value="2"/>
</dbReference>
<dbReference type="EMBL" id="VDDA01000019">
    <property type="protein sequence ID" value="TNC09086.1"/>
    <property type="molecule type" value="Genomic_DNA"/>
</dbReference>
<proteinExistence type="inferred from homology"/>
<dbReference type="RefSeq" id="WP_139038987.1">
    <property type="nucleotide sequence ID" value="NZ_VDDA01000019.1"/>
</dbReference>
<dbReference type="PANTHER" id="PTHR43140">
    <property type="entry name" value="TYPE-1 RESTRICTION ENZYME ECOKI SPECIFICITY PROTEIN"/>
    <property type="match status" value="1"/>
</dbReference>
<feature type="domain" description="Type I restriction modification DNA specificity" evidence="4">
    <location>
        <begin position="227"/>
        <end position="389"/>
    </location>
</feature>
<dbReference type="CDD" id="cd17273">
    <property type="entry name" value="RMtype1_S_EcoJA69PI-TRD1-CR1_like"/>
    <property type="match status" value="1"/>
</dbReference>
<dbReference type="AlphaFoldDB" id="A0A5C4LB90"/>
<evidence type="ECO:0000256" key="1">
    <source>
        <dbReference type="ARBA" id="ARBA00010923"/>
    </source>
</evidence>
<keyword evidence="5" id="KW-0378">Hydrolase</keyword>
<dbReference type="GO" id="GO:0009307">
    <property type="term" value="P:DNA restriction-modification system"/>
    <property type="evidence" value="ECO:0007669"/>
    <property type="project" value="UniProtKB-KW"/>
</dbReference>
<keyword evidence="6" id="KW-1185">Reference proteome</keyword>
<sequence>MSIEPRWPIPKSWSWTSIGSIADVTGGGTPPANDPTNFVQDGGIAWITPADLAGYEKTFIERGRRSLSEQGYRKSAAKLLPAGAVLFTSRAPIGYCAIAANPIATNQGFKSLTLFGGISAEFARYYLRWSKQFLENFASGTTFLELSSSKVQQVPFPLPPLAEQKRIVAKLDALNARLRHAHTELTRVEALVSHYKKAVLTKFFDDGLRLIEDTGANSDKKANHLSHWKITQLGEIADVKAGITLGKKRKSDDQLLELPYLRVANVQRGWLDLREMKTVGVTAKEARALILREGDVLMNEGGDRDKLGRGWVWDGQIANCIHQNHVFRVRLKPGTIPPRYLSYYTNEFGQKHFFDEGKQTTNLASISKSKLSEMLIPVPSYGEAEEIVFHIEAAFAKIDRVADHAKYTLGLVRRLNEALLAEAFRGELVDQDQNDEPASSLLERIERHRINQPSKTKIRIPVSQGKTLDMARTIFEVLDNAKGWLSSQELFERCGVQDGSHTEDVEKLYRQLLDLYREEKIDVQEITDLSSGLKLGDRVKLRK</sequence>
<keyword evidence="5" id="KW-0255">Endonuclease</keyword>
<protein>
    <submittedName>
        <fullName evidence="5">Type I restriction endonuclease subunit S</fullName>
    </submittedName>
</protein>
<dbReference type="GO" id="GO:0003677">
    <property type="term" value="F:DNA binding"/>
    <property type="evidence" value="ECO:0007669"/>
    <property type="project" value="UniProtKB-KW"/>
</dbReference>
<dbReference type="Pfam" id="PF01420">
    <property type="entry name" value="Methylase_S"/>
    <property type="match status" value="2"/>
</dbReference>
<dbReference type="InterPro" id="IPR000055">
    <property type="entry name" value="Restrct_endonuc_typeI_TRD"/>
</dbReference>
<dbReference type="InterPro" id="IPR044946">
    <property type="entry name" value="Restrct_endonuc_typeI_TRD_sf"/>
</dbReference>
<keyword evidence="2" id="KW-0680">Restriction system</keyword>
<accession>A0A5C4LB90</accession>
<gene>
    <name evidence="5" type="ORF">FF100_27700</name>
</gene>
<dbReference type="SUPFAM" id="SSF116734">
    <property type="entry name" value="DNA methylase specificity domain"/>
    <property type="match status" value="2"/>
</dbReference>
<feature type="domain" description="Type I restriction modification DNA specificity" evidence="4">
    <location>
        <begin position="10"/>
        <end position="183"/>
    </location>
</feature>
<dbReference type="InterPro" id="IPR051212">
    <property type="entry name" value="Type-I_RE_S_subunit"/>
</dbReference>
<name>A0A5C4LB90_9HYPH</name>
<evidence type="ECO:0000313" key="6">
    <source>
        <dbReference type="Proteomes" id="UP000305267"/>
    </source>
</evidence>
<evidence type="ECO:0000256" key="3">
    <source>
        <dbReference type="ARBA" id="ARBA00023125"/>
    </source>
</evidence>